<evidence type="ECO:0000313" key="4">
    <source>
        <dbReference type="Proteomes" id="UP000019678"/>
    </source>
</evidence>
<dbReference type="eggNOG" id="COG4636">
    <property type="taxonomic scope" value="Bacteria"/>
</dbReference>
<organism evidence="3 4">
    <name type="scientific">Chondromyces apiculatus DSM 436</name>
    <dbReference type="NCBI Taxonomy" id="1192034"/>
    <lineage>
        <taxon>Bacteria</taxon>
        <taxon>Pseudomonadati</taxon>
        <taxon>Myxococcota</taxon>
        <taxon>Polyangia</taxon>
        <taxon>Polyangiales</taxon>
        <taxon>Polyangiaceae</taxon>
        <taxon>Chondromyces</taxon>
    </lineage>
</organism>
<dbReference type="PANTHER" id="PTHR34107">
    <property type="entry name" value="SLL0198 PROTEIN-RELATED"/>
    <property type="match status" value="1"/>
</dbReference>
<sequence>MHLERAWSSLRPAAADLPPRSPETFMGHPAEKRQRPATYADLEAVPEHLVAEIVGDVLYTFSRPGPAHTRTAGRLGAILNGPFDMGMNGPGGWIILGEPELHLGREVLVPDLAGWRVDRLPREPEEAYITVAPDWVCEILSPSTATHDRKRKMPVYAAASVPWVWLIDPLKRVLQVLRLGPGGVLEVAQELRGEDRVRAMPFDAIEVSLSALWPRWSGLDP</sequence>
<dbReference type="Gene3D" id="3.90.1570.10">
    <property type="entry name" value="tt1808, chain A"/>
    <property type="match status" value="1"/>
</dbReference>
<evidence type="ECO:0000313" key="3">
    <source>
        <dbReference type="EMBL" id="EYF01135.1"/>
    </source>
</evidence>
<accession>A0A017SX15</accession>
<dbReference type="Pfam" id="PF05685">
    <property type="entry name" value="Uma2"/>
    <property type="match status" value="1"/>
</dbReference>
<dbReference type="PANTHER" id="PTHR34107:SF4">
    <property type="entry name" value="SLL1222 PROTEIN"/>
    <property type="match status" value="1"/>
</dbReference>
<reference evidence="3 4" key="1">
    <citation type="submission" date="2013-05" db="EMBL/GenBank/DDBJ databases">
        <title>Genome assembly of Chondromyces apiculatus DSM 436.</title>
        <authorList>
            <person name="Sharma G."/>
            <person name="Khatri I."/>
            <person name="Kaur C."/>
            <person name="Mayilraj S."/>
            <person name="Subramanian S."/>
        </authorList>
    </citation>
    <scope>NUCLEOTIDE SEQUENCE [LARGE SCALE GENOMIC DNA]</scope>
    <source>
        <strain evidence="3 4">DSM 436</strain>
    </source>
</reference>
<dbReference type="InterPro" id="IPR008538">
    <property type="entry name" value="Uma2"/>
</dbReference>
<evidence type="ECO:0000259" key="2">
    <source>
        <dbReference type="Pfam" id="PF05685"/>
    </source>
</evidence>
<dbReference type="AlphaFoldDB" id="A0A017SX15"/>
<dbReference type="CDD" id="cd06260">
    <property type="entry name" value="DUF820-like"/>
    <property type="match status" value="1"/>
</dbReference>
<name>A0A017SX15_9BACT</name>
<dbReference type="STRING" id="1192034.CAP_8640"/>
<dbReference type="SUPFAM" id="SSF52980">
    <property type="entry name" value="Restriction endonuclease-like"/>
    <property type="match status" value="1"/>
</dbReference>
<evidence type="ECO:0000256" key="1">
    <source>
        <dbReference type="SAM" id="MobiDB-lite"/>
    </source>
</evidence>
<dbReference type="Proteomes" id="UP000019678">
    <property type="component" value="Unassembled WGS sequence"/>
</dbReference>
<dbReference type="InterPro" id="IPR011335">
    <property type="entry name" value="Restrct_endonuc-II-like"/>
</dbReference>
<proteinExistence type="predicted"/>
<protein>
    <recommendedName>
        <fullName evidence="2">Putative restriction endonuclease domain-containing protein</fullName>
    </recommendedName>
</protein>
<feature type="domain" description="Putative restriction endonuclease" evidence="2">
    <location>
        <begin position="39"/>
        <end position="201"/>
    </location>
</feature>
<dbReference type="EMBL" id="ASRX01000088">
    <property type="protein sequence ID" value="EYF01135.1"/>
    <property type="molecule type" value="Genomic_DNA"/>
</dbReference>
<comment type="caution">
    <text evidence="3">The sequence shown here is derived from an EMBL/GenBank/DDBJ whole genome shotgun (WGS) entry which is preliminary data.</text>
</comment>
<feature type="region of interest" description="Disordered" evidence="1">
    <location>
        <begin position="1"/>
        <end position="34"/>
    </location>
</feature>
<gene>
    <name evidence="3" type="ORF">CAP_8640</name>
</gene>
<dbReference type="InterPro" id="IPR012296">
    <property type="entry name" value="Nuclease_put_TT1808"/>
</dbReference>
<keyword evidence="4" id="KW-1185">Reference proteome</keyword>